<gene>
    <name evidence="4" type="ORF">EW640_07010</name>
</gene>
<proteinExistence type="predicted"/>
<feature type="transmembrane region" description="Helical" evidence="2">
    <location>
        <begin position="540"/>
        <end position="562"/>
    </location>
</feature>
<feature type="region of interest" description="Disordered" evidence="1">
    <location>
        <begin position="783"/>
        <end position="808"/>
    </location>
</feature>
<evidence type="ECO:0000313" key="5">
    <source>
        <dbReference type="Proteomes" id="UP000501518"/>
    </source>
</evidence>
<feature type="transmembrane region" description="Helical" evidence="2">
    <location>
        <begin position="498"/>
        <end position="520"/>
    </location>
</feature>
<keyword evidence="2" id="KW-0812">Transmembrane</keyword>
<feature type="transmembrane region" description="Helical" evidence="2">
    <location>
        <begin position="689"/>
        <end position="711"/>
    </location>
</feature>
<evidence type="ECO:0000256" key="2">
    <source>
        <dbReference type="SAM" id="Phobius"/>
    </source>
</evidence>
<evidence type="ECO:0000256" key="1">
    <source>
        <dbReference type="SAM" id="MobiDB-lite"/>
    </source>
</evidence>
<feature type="transmembrane region" description="Helical" evidence="2">
    <location>
        <begin position="598"/>
        <end position="618"/>
    </location>
</feature>
<feature type="transmembrane region" description="Helical" evidence="2">
    <location>
        <begin position="756"/>
        <end position="778"/>
    </location>
</feature>
<organism evidence="4 5">
    <name type="scientific">Brevibacterium luteolum</name>
    <dbReference type="NCBI Taxonomy" id="199591"/>
    <lineage>
        <taxon>Bacteria</taxon>
        <taxon>Bacillati</taxon>
        <taxon>Actinomycetota</taxon>
        <taxon>Actinomycetes</taxon>
        <taxon>Micrococcales</taxon>
        <taxon>Brevibacteriaceae</taxon>
        <taxon>Brevibacterium</taxon>
    </lineage>
</organism>
<feature type="transmembrane region" description="Helical" evidence="2">
    <location>
        <begin position="470"/>
        <end position="491"/>
    </location>
</feature>
<keyword evidence="3" id="KW-0732">Signal</keyword>
<feature type="transmembrane region" description="Helical" evidence="2">
    <location>
        <begin position="440"/>
        <end position="464"/>
    </location>
</feature>
<feature type="signal peptide" evidence="3">
    <location>
        <begin position="1"/>
        <end position="40"/>
    </location>
</feature>
<feature type="transmembrane region" description="Helical" evidence="2">
    <location>
        <begin position="625"/>
        <end position="644"/>
    </location>
</feature>
<feature type="chain" id="PRO_5026021809" evidence="3">
    <location>
        <begin position="41"/>
        <end position="808"/>
    </location>
</feature>
<dbReference type="KEGG" id="blut:EW640_07010"/>
<feature type="transmembrane region" description="Helical" evidence="2">
    <location>
        <begin position="732"/>
        <end position="750"/>
    </location>
</feature>
<feature type="region of interest" description="Disordered" evidence="1">
    <location>
        <begin position="124"/>
        <end position="160"/>
    </location>
</feature>
<dbReference type="Proteomes" id="UP000501518">
    <property type="component" value="Chromosome"/>
</dbReference>
<evidence type="ECO:0000256" key="3">
    <source>
        <dbReference type="SAM" id="SignalP"/>
    </source>
</evidence>
<protein>
    <submittedName>
        <fullName evidence="4">Uncharacterized protein</fullName>
    </submittedName>
</protein>
<dbReference type="AlphaFoldDB" id="A0A6G8KW62"/>
<dbReference type="EMBL" id="CP035810">
    <property type="protein sequence ID" value="QIN29047.1"/>
    <property type="molecule type" value="Genomic_DNA"/>
</dbReference>
<accession>A0A6G8KW62</accession>
<name>A0A6G8KW62_9MICO</name>
<evidence type="ECO:0000313" key="4">
    <source>
        <dbReference type="EMBL" id="QIN29047.1"/>
    </source>
</evidence>
<keyword evidence="2" id="KW-0472">Membrane</keyword>
<feature type="transmembrane region" description="Helical" evidence="2">
    <location>
        <begin position="396"/>
        <end position="419"/>
    </location>
</feature>
<feature type="transmembrane region" description="Helical" evidence="2">
    <location>
        <begin position="574"/>
        <end position="592"/>
    </location>
</feature>
<keyword evidence="2" id="KW-1133">Transmembrane helix</keyword>
<reference evidence="4 5" key="1">
    <citation type="submission" date="2019-02" db="EMBL/GenBank/DDBJ databases">
        <title>Complete Genome Sequence and Methylome Analysis of Brevibacterium luteolum NEB1784.</title>
        <authorList>
            <person name="Fomenkov A."/>
            <person name="Roberts R.J."/>
        </authorList>
    </citation>
    <scope>NUCLEOTIDE SEQUENCE [LARGE SCALE GENOMIC DNA]</scope>
    <source>
        <strain evidence="4 5">NEB1784</strain>
    </source>
</reference>
<sequence>MPASSTPTRARGAAPASILTRLLVCLGVIAALVLPTTAPAAADQPADASGAEHPVVFIGASGLSLSDISPESTPHLWKFAERADMANVTVRSVVSVTCPAAGWLAVGSGARMHAVNISPHVTGEQAAAEADGTLSEEDEERAAEERRSACPDLRTPEGTGADVTVENFDRIVAANAQNSYSSGIGQLADTARESRVCVEAIGPGAAWAAADETGRIDTWEPAGTKPGSSARAQQADTAGTGLCPLTLIDAGTIGSERWTADAPAGEHDEQLAAIDEHIGEYLAGLDLKTTTVHIAGVGDLGNPSRLRALLRSTPQVATGDASPGILESSSTRKPVLQLTDLTGLLLAAAPGIDSELAPNPAQLTRIDAGEPAAERIDALVGDATAAATVHRSAQTFSIVVTTAFYVLTVAVGLLLLVPLQRWWARRAGIAQPVLAGRIRTGLGWAGLILGTVPMGSFIAALLPWERMPDPVLGLGLAIAAGSALLLATGFAGPWRRTFAGRVAAICTVTAVLLGVDVALFGSQLQYNSLMGYNAIVAGRFYGLGNQGASLFIVALFLALAFGARALAARTDRRGPLILFLAGLGAVAVGTLGNPVWGAKFGGTVATLSGLMVLIALSLRARLSLLRLAGIGAVSLGAILGVAALDYLRAPAARSHFGNFFAQLLSGEAFEVISRKLSANLNIIVVNPGMAIIVPLAAVVILIFLAYLRRFAATAPLTRRFDGVLPEALEDRCVHAGFLAVCTGLLVGLVITDSGVAVPGTGAMMFVPFLLALSANVPAGRTPSTAATMSEADSGRQESVGASVAGEGR</sequence>
<dbReference type="RefSeq" id="WP_165883480.1">
    <property type="nucleotide sequence ID" value="NZ_CP035810.1"/>
</dbReference>